<dbReference type="AlphaFoldDB" id="A0A9E8HFT0"/>
<evidence type="ECO:0000313" key="14">
    <source>
        <dbReference type="Proteomes" id="UP001164472"/>
    </source>
</evidence>
<evidence type="ECO:0000259" key="11">
    <source>
        <dbReference type="Pfam" id="PF01050"/>
    </source>
</evidence>
<dbReference type="Pfam" id="PF01050">
    <property type="entry name" value="MannoseP_isomer"/>
    <property type="match status" value="1"/>
</dbReference>
<keyword evidence="5 13" id="KW-0548">Nucleotidyltransferase</keyword>
<evidence type="ECO:0000256" key="5">
    <source>
        <dbReference type="ARBA" id="ARBA00022695"/>
    </source>
</evidence>
<evidence type="ECO:0000256" key="1">
    <source>
        <dbReference type="ARBA" id="ARBA00004823"/>
    </source>
</evidence>
<dbReference type="FunFam" id="3.90.550.10:FF:000046">
    <property type="entry name" value="Mannose-1-phosphate guanylyltransferase (GDP)"/>
    <property type="match status" value="1"/>
</dbReference>
<dbReference type="GO" id="GO:0004475">
    <property type="term" value="F:mannose-1-phosphate guanylyltransferase (GTP) activity"/>
    <property type="evidence" value="ECO:0007669"/>
    <property type="project" value="UniProtKB-EC"/>
</dbReference>
<dbReference type="PANTHER" id="PTHR46390:SF1">
    <property type="entry name" value="MANNOSE-1-PHOSPHATE GUANYLYLTRANSFERASE"/>
    <property type="match status" value="1"/>
</dbReference>
<keyword evidence="13" id="KW-0413">Isomerase</keyword>
<gene>
    <name evidence="13" type="ORF">NNL22_10150</name>
</gene>
<keyword evidence="7" id="KW-0342">GTP-binding</keyword>
<comment type="catalytic activity">
    <reaction evidence="8">
        <text>alpha-D-mannose 1-phosphate + GTP + H(+) = GDP-alpha-D-mannose + diphosphate</text>
        <dbReference type="Rhea" id="RHEA:15229"/>
        <dbReference type="ChEBI" id="CHEBI:15378"/>
        <dbReference type="ChEBI" id="CHEBI:33019"/>
        <dbReference type="ChEBI" id="CHEBI:37565"/>
        <dbReference type="ChEBI" id="CHEBI:57527"/>
        <dbReference type="ChEBI" id="CHEBI:58409"/>
        <dbReference type="EC" id="2.7.7.13"/>
    </reaction>
</comment>
<comment type="pathway">
    <text evidence="1">Nucleotide-sugar biosynthesis; GDP-alpha-D-mannose biosynthesis; GDP-alpha-D-mannose from alpha-D-mannose 1-phosphate (GTP route): step 1/1.</text>
</comment>
<dbReference type="InterPro" id="IPR051161">
    <property type="entry name" value="Mannose-6P_isomerase_type2"/>
</dbReference>
<evidence type="ECO:0000259" key="12">
    <source>
        <dbReference type="Pfam" id="PF22640"/>
    </source>
</evidence>
<feature type="domain" description="MannoseP isomerase/GMP-like beta-helix" evidence="12">
    <location>
        <begin position="294"/>
        <end position="347"/>
    </location>
</feature>
<reference evidence="13" key="1">
    <citation type="submission" date="2022-07" db="EMBL/GenBank/DDBJ databases">
        <title>Alkalimarinus sp. nov., isolated from gut of a Alitta virens.</title>
        <authorList>
            <person name="Yang A.I."/>
            <person name="Shin N.-R."/>
        </authorList>
    </citation>
    <scope>NUCLEOTIDE SEQUENCE</scope>
    <source>
        <strain evidence="13">FA028</strain>
    </source>
</reference>
<dbReference type="Pfam" id="PF00483">
    <property type="entry name" value="NTP_transferase"/>
    <property type="match status" value="1"/>
</dbReference>
<dbReference type="CDD" id="cd02213">
    <property type="entry name" value="cupin_PMI_typeII_C"/>
    <property type="match status" value="1"/>
</dbReference>
<dbReference type="InterPro" id="IPR001538">
    <property type="entry name" value="Man6P_isomerase-2_C"/>
</dbReference>
<keyword evidence="14" id="KW-1185">Reference proteome</keyword>
<dbReference type="InterPro" id="IPR011051">
    <property type="entry name" value="RmlC_Cupin_sf"/>
</dbReference>
<sequence>MDLITPVILSGGSGTRLWPLSRETHPKQFINLINENSLLGDTVERVEALDDVQHLIVVSNEEHRFMVAGCLQTHNNLNKSSIILEPVGRNTAPAIALAAYEALKADTDAVLLIMPADHVINDNPKFAEAVIKGHKAALEGRLATFGIVPDSPHTGYGYIQSGAQQGDWAQVDHFVEKPDEETAKKYIRSGDYYWNSGMFMFRADRYLEELEKFNPDMVAICQRALDKSTTDLDFIRVDAETFASSPDDSIDYAVMEKTDAAVVVPLDAGWSDVGSWSALWEINQQDEHGNVCKGDVITEDVNNSYIHSESRLVAAIGVDNHVIVETDDVILVADKSRVQDVKKLVSQVKKQDRQEHRFHKKVHRPWGTYEGISSSKRFQVKRIMVKPGSKLSLQKHHHRAEHWVVVQGTALITRGDEELLLTEDQSTYIPLGTVHRLENPGVIPLEIIEVQTGSYLGEDDIVRLEDTYGRA</sequence>
<dbReference type="SUPFAM" id="SSF51182">
    <property type="entry name" value="RmlC-like cupins"/>
    <property type="match status" value="1"/>
</dbReference>
<accession>A0A9E8HFT0</accession>
<evidence type="ECO:0000259" key="10">
    <source>
        <dbReference type="Pfam" id="PF00483"/>
    </source>
</evidence>
<dbReference type="InterPro" id="IPR029044">
    <property type="entry name" value="Nucleotide-diphossugar_trans"/>
</dbReference>
<evidence type="ECO:0000256" key="6">
    <source>
        <dbReference type="ARBA" id="ARBA00022741"/>
    </source>
</evidence>
<proteinExistence type="inferred from homology"/>
<feature type="domain" description="Nucleotidyl transferase" evidence="10">
    <location>
        <begin position="6"/>
        <end position="287"/>
    </location>
</feature>
<dbReference type="GO" id="GO:0000271">
    <property type="term" value="P:polysaccharide biosynthetic process"/>
    <property type="evidence" value="ECO:0007669"/>
    <property type="project" value="InterPro"/>
</dbReference>
<evidence type="ECO:0000256" key="3">
    <source>
        <dbReference type="ARBA" id="ARBA00012387"/>
    </source>
</evidence>
<feature type="domain" description="Mannose-6-phosphate isomerase type II C-terminal" evidence="11">
    <location>
        <begin position="351"/>
        <end position="466"/>
    </location>
</feature>
<evidence type="ECO:0000313" key="13">
    <source>
        <dbReference type="EMBL" id="UZW73412.1"/>
    </source>
</evidence>
<dbReference type="GO" id="GO:0005525">
    <property type="term" value="F:GTP binding"/>
    <property type="evidence" value="ECO:0007669"/>
    <property type="project" value="UniProtKB-KW"/>
</dbReference>
<dbReference type="Gene3D" id="3.90.550.10">
    <property type="entry name" value="Spore Coat Polysaccharide Biosynthesis Protein SpsA, Chain A"/>
    <property type="match status" value="1"/>
</dbReference>
<evidence type="ECO:0000256" key="8">
    <source>
        <dbReference type="ARBA" id="ARBA00047343"/>
    </source>
</evidence>
<keyword evidence="6" id="KW-0547">Nucleotide-binding</keyword>
<dbReference type="FunFam" id="2.60.120.10:FF:000032">
    <property type="entry name" value="Mannose-1-phosphate guanylyltransferase/mannose-6-phosphate isomerase"/>
    <property type="match status" value="1"/>
</dbReference>
<protein>
    <recommendedName>
        <fullName evidence="3">mannose-1-phosphate guanylyltransferase</fullName>
        <ecNumber evidence="3">2.7.7.13</ecNumber>
    </recommendedName>
</protein>
<evidence type="ECO:0000256" key="9">
    <source>
        <dbReference type="RuleBase" id="RU004190"/>
    </source>
</evidence>
<dbReference type="Pfam" id="PF22640">
    <property type="entry name" value="ManC_GMP_beta-helix"/>
    <property type="match status" value="1"/>
</dbReference>
<dbReference type="Proteomes" id="UP001164472">
    <property type="component" value="Chromosome"/>
</dbReference>
<evidence type="ECO:0000256" key="2">
    <source>
        <dbReference type="ARBA" id="ARBA00006115"/>
    </source>
</evidence>
<keyword evidence="4 13" id="KW-0808">Transferase</keyword>
<dbReference type="InterPro" id="IPR005835">
    <property type="entry name" value="NTP_transferase_dom"/>
</dbReference>
<organism evidence="13 14">
    <name type="scientific">Alkalimarinus sediminis</name>
    <dbReference type="NCBI Taxonomy" id="1632866"/>
    <lineage>
        <taxon>Bacteria</taxon>
        <taxon>Pseudomonadati</taxon>
        <taxon>Pseudomonadota</taxon>
        <taxon>Gammaproteobacteria</taxon>
        <taxon>Alteromonadales</taxon>
        <taxon>Alteromonadaceae</taxon>
        <taxon>Alkalimarinus</taxon>
    </lineage>
</organism>
<dbReference type="NCBIfam" id="TIGR01479">
    <property type="entry name" value="GMP_PMI"/>
    <property type="match status" value="1"/>
</dbReference>
<dbReference type="InterPro" id="IPR049577">
    <property type="entry name" value="GMPP_N"/>
</dbReference>
<name>A0A9E8HFT0_9ALTE</name>
<dbReference type="SUPFAM" id="SSF53448">
    <property type="entry name" value="Nucleotide-diphospho-sugar transferases"/>
    <property type="match status" value="1"/>
</dbReference>
<dbReference type="KEGG" id="asem:NNL22_10150"/>
<evidence type="ECO:0000256" key="4">
    <source>
        <dbReference type="ARBA" id="ARBA00022679"/>
    </source>
</evidence>
<evidence type="ECO:0000256" key="7">
    <source>
        <dbReference type="ARBA" id="ARBA00023134"/>
    </source>
</evidence>
<comment type="similarity">
    <text evidence="2 9">Belongs to the mannose-6-phosphate isomerase type 2 family.</text>
</comment>
<dbReference type="EMBL" id="CP101527">
    <property type="protein sequence ID" value="UZW73412.1"/>
    <property type="molecule type" value="Genomic_DNA"/>
</dbReference>
<dbReference type="GO" id="GO:0009298">
    <property type="term" value="P:GDP-mannose biosynthetic process"/>
    <property type="evidence" value="ECO:0007669"/>
    <property type="project" value="TreeGrafter"/>
</dbReference>
<dbReference type="GO" id="GO:0016853">
    <property type="term" value="F:isomerase activity"/>
    <property type="evidence" value="ECO:0007669"/>
    <property type="project" value="UniProtKB-KW"/>
</dbReference>
<dbReference type="InterPro" id="IPR054566">
    <property type="entry name" value="ManC/GMP-like_b-helix"/>
</dbReference>
<dbReference type="Gene3D" id="2.60.120.10">
    <property type="entry name" value="Jelly Rolls"/>
    <property type="match status" value="1"/>
</dbReference>
<dbReference type="CDD" id="cd02509">
    <property type="entry name" value="GDP-M1P_Guanylyltransferase"/>
    <property type="match status" value="1"/>
</dbReference>
<dbReference type="InterPro" id="IPR006375">
    <property type="entry name" value="Man1P_GuaTrfase/Man6P_Isoase"/>
</dbReference>
<dbReference type="PANTHER" id="PTHR46390">
    <property type="entry name" value="MANNOSE-1-PHOSPHATE GUANYLYLTRANSFERASE"/>
    <property type="match status" value="1"/>
</dbReference>
<dbReference type="InterPro" id="IPR014710">
    <property type="entry name" value="RmlC-like_jellyroll"/>
</dbReference>
<dbReference type="EC" id="2.7.7.13" evidence="3"/>